<name>A0A0B7K393_BIOOC</name>
<feature type="signal peptide" evidence="1">
    <location>
        <begin position="1"/>
        <end position="19"/>
    </location>
</feature>
<feature type="domain" description="Amine oxidase" evidence="2">
    <location>
        <begin position="45"/>
        <end position="482"/>
    </location>
</feature>
<dbReference type="GO" id="GO:0006598">
    <property type="term" value="P:polyamine catabolic process"/>
    <property type="evidence" value="ECO:0007669"/>
    <property type="project" value="TreeGrafter"/>
</dbReference>
<dbReference type="EMBL" id="CDPU01000025">
    <property type="protein sequence ID" value="CEO51803.1"/>
    <property type="molecule type" value="Genomic_DNA"/>
</dbReference>
<evidence type="ECO:0000259" key="2">
    <source>
        <dbReference type="Pfam" id="PF01593"/>
    </source>
</evidence>
<dbReference type="InterPro" id="IPR050281">
    <property type="entry name" value="Flavin_monoamine_oxidase"/>
</dbReference>
<keyword evidence="1" id="KW-0732">Signal</keyword>
<dbReference type="Gene3D" id="3.50.50.60">
    <property type="entry name" value="FAD/NAD(P)-binding domain"/>
    <property type="match status" value="1"/>
</dbReference>
<evidence type="ECO:0000256" key="1">
    <source>
        <dbReference type="SAM" id="SignalP"/>
    </source>
</evidence>
<dbReference type="PANTHER" id="PTHR10742:SF313">
    <property type="entry name" value="AMINE OXIDASE"/>
    <property type="match status" value="1"/>
</dbReference>
<dbReference type="AlphaFoldDB" id="A0A0B7K393"/>
<protein>
    <recommendedName>
        <fullName evidence="2">Amine oxidase domain-containing protein</fullName>
    </recommendedName>
</protein>
<reference evidence="3" key="1">
    <citation type="submission" date="2015-01" db="EMBL/GenBank/DDBJ databases">
        <authorList>
            <person name="Durling Mikael"/>
        </authorList>
    </citation>
    <scope>NUCLEOTIDE SEQUENCE</scope>
</reference>
<dbReference type="SUPFAM" id="SSF54373">
    <property type="entry name" value="FAD-linked reductases, C-terminal domain"/>
    <property type="match status" value="1"/>
</dbReference>
<proteinExistence type="predicted"/>
<evidence type="ECO:0000313" key="3">
    <source>
        <dbReference type="EMBL" id="CEO51803.1"/>
    </source>
</evidence>
<sequence length="527" mass="58987">MRFHHTIGGGLLIVCGVEAAAVPKHTRDDTKTCRKTKVAVLGAGVAGITAAQALTNASVTDFIIVERNNYIGGRVVNTTFGQKADGTPYVVELGANWVHGLQEGDGPENPIWTLAKKYSLANTPTDAKSVITYDETGPVDYKNLIDEFQEAWQGAQIESGRYLTENLQDISVRAGLSLAGWRPHKKDMHAQAVEWFGWDFESATPPEDASLVFGMTGVYNATYNHFSEEDHFIWDQRGFNTMVIGEAGTFLQDQDPRLLLNTIVKSINHTNTSVEVFFENGDCIEAEYAICTFSVGVLQNDIVKFEPELPLWKQEAIESFTMGTYTKIFMQFNQTFWDPEKQYLLYADPHERGRYTGFQSLTGPGFHEGSNLIFVTVTNAQSWVVEQQTDEETKAEVLAVLRSMFPGVTIPEPTAFMYPRWSQNEFSFGSFSNWPLGTTLERHQNLRANVDRLWFAGEATSTQHFGFLHGAWFEGQEAGERVSSLLKGNLFGSKSGPMEVYKNLHGTTEEDQYNESNGWYIDTVGDE</sequence>
<dbReference type="InterPro" id="IPR036188">
    <property type="entry name" value="FAD/NAD-bd_sf"/>
</dbReference>
<dbReference type="PRINTS" id="PR00469">
    <property type="entry name" value="PNDRDTASEII"/>
</dbReference>
<dbReference type="SUPFAM" id="SSF51905">
    <property type="entry name" value="FAD/NAD(P)-binding domain"/>
    <property type="match status" value="1"/>
</dbReference>
<organism evidence="3">
    <name type="scientific">Bionectria ochroleuca</name>
    <name type="common">Gliocladium roseum</name>
    <dbReference type="NCBI Taxonomy" id="29856"/>
    <lineage>
        <taxon>Eukaryota</taxon>
        <taxon>Fungi</taxon>
        <taxon>Dikarya</taxon>
        <taxon>Ascomycota</taxon>
        <taxon>Pezizomycotina</taxon>
        <taxon>Sordariomycetes</taxon>
        <taxon>Hypocreomycetidae</taxon>
        <taxon>Hypocreales</taxon>
        <taxon>Bionectriaceae</taxon>
        <taxon>Clonostachys</taxon>
    </lineage>
</organism>
<dbReference type="InterPro" id="IPR002937">
    <property type="entry name" value="Amino_oxidase"/>
</dbReference>
<dbReference type="PANTHER" id="PTHR10742">
    <property type="entry name" value="FLAVIN MONOAMINE OXIDASE"/>
    <property type="match status" value="1"/>
</dbReference>
<dbReference type="Pfam" id="PF01593">
    <property type="entry name" value="Amino_oxidase"/>
    <property type="match status" value="1"/>
</dbReference>
<gene>
    <name evidence="3" type="ORF">BN869_000007861_1</name>
</gene>
<feature type="chain" id="PRO_5002117837" description="Amine oxidase domain-containing protein" evidence="1">
    <location>
        <begin position="20"/>
        <end position="527"/>
    </location>
</feature>
<accession>A0A0B7K393</accession>
<dbReference type="GO" id="GO:0016491">
    <property type="term" value="F:oxidoreductase activity"/>
    <property type="evidence" value="ECO:0007669"/>
    <property type="project" value="InterPro"/>
</dbReference>
<dbReference type="Gene3D" id="3.90.660.10">
    <property type="match status" value="1"/>
</dbReference>